<dbReference type="AlphaFoldDB" id="A0A369JDA8"/>
<evidence type="ECO:0000313" key="1">
    <source>
        <dbReference type="EMBL" id="RDB20109.1"/>
    </source>
</evidence>
<organism evidence="1 2">
    <name type="scientific">Hypsizygus marmoreus</name>
    <name type="common">White beech mushroom</name>
    <name type="synonym">Agaricus marmoreus</name>
    <dbReference type="NCBI Taxonomy" id="39966"/>
    <lineage>
        <taxon>Eukaryota</taxon>
        <taxon>Fungi</taxon>
        <taxon>Dikarya</taxon>
        <taxon>Basidiomycota</taxon>
        <taxon>Agaricomycotina</taxon>
        <taxon>Agaricomycetes</taxon>
        <taxon>Agaricomycetidae</taxon>
        <taxon>Agaricales</taxon>
        <taxon>Tricholomatineae</taxon>
        <taxon>Lyophyllaceae</taxon>
        <taxon>Hypsizygus</taxon>
    </lineage>
</organism>
<comment type="caution">
    <text evidence="1">The sequence shown here is derived from an EMBL/GenBank/DDBJ whole genome shotgun (WGS) entry which is preliminary data.</text>
</comment>
<accession>A0A369JDA8</accession>
<gene>
    <name evidence="1" type="ORF">Hypma_012742</name>
</gene>
<dbReference type="EMBL" id="LUEZ02000071">
    <property type="protein sequence ID" value="RDB20109.1"/>
    <property type="molecule type" value="Genomic_DNA"/>
</dbReference>
<protein>
    <submittedName>
        <fullName evidence="1">Uncharacterized protein</fullName>
    </submittedName>
</protein>
<name>A0A369JDA8_HYPMA</name>
<sequence>MSVSIAAVDSPSVNRDTTQCLYMMSPLRQADSTQCVSSRSEGRGTTTNQRYAVATSGYQGQKRFARQKAEAHFVYIFRTLSHNEHMLRRSVKYIHRLKPFYSTGLGATASEFSA</sequence>
<keyword evidence="2" id="KW-1185">Reference proteome</keyword>
<dbReference type="Proteomes" id="UP000076154">
    <property type="component" value="Unassembled WGS sequence"/>
</dbReference>
<dbReference type="InParanoid" id="A0A369JDA8"/>
<reference evidence="1" key="1">
    <citation type="submission" date="2018-04" db="EMBL/GenBank/DDBJ databases">
        <title>Whole genome sequencing of Hypsizygus marmoreus.</title>
        <authorList>
            <person name="Choi I.-G."/>
            <person name="Min B."/>
            <person name="Kim J.-G."/>
            <person name="Kim S."/>
            <person name="Oh Y.-L."/>
            <person name="Kong W.-S."/>
            <person name="Park H."/>
            <person name="Jeong J."/>
            <person name="Song E.-S."/>
        </authorList>
    </citation>
    <scope>NUCLEOTIDE SEQUENCE [LARGE SCALE GENOMIC DNA]</scope>
    <source>
        <strain evidence="1">51987-8</strain>
    </source>
</reference>
<proteinExistence type="predicted"/>
<evidence type="ECO:0000313" key="2">
    <source>
        <dbReference type="Proteomes" id="UP000076154"/>
    </source>
</evidence>